<dbReference type="GO" id="GO:0046872">
    <property type="term" value="F:metal ion binding"/>
    <property type="evidence" value="ECO:0007669"/>
    <property type="project" value="UniProtKB-KW"/>
</dbReference>
<evidence type="ECO:0000256" key="1">
    <source>
        <dbReference type="ARBA" id="ARBA00022448"/>
    </source>
</evidence>
<evidence type="ECO:0000256" key="5">
    <source>
        <dbReference type="ARBA" id="ARBA00022982"/>
    </source>
</evidence>
<feature type="binding site" description="axial binding residue" evidence="7">
    <location>
        <position position="118"/>
    </location>
    <ligand>
        <name>heme c</name>
        <dbReference type="ChEBI" id="CHEBI:61717"/>
        <label>3</label>
    </ligand>
    <ligandPart>
        <name>Fe</name>
        <dbReference type="ChEBI" id="CHEBI:18248"/>
    </ligandPart>
</feature>
<dbReference type="CDD" id="cd08168">
    <property type="entry name" value="Cytochrom_C3"/>
    <property type="match status" value="2"/>
</dbReference>
<feature type="binding site" description="axial binding residue" evidence="7">
    <location>
        <position position="137"/>
    </location>
    <ligand>
        <name>heme c</name>
        <dbReference type="ChEBI" id="CHEBI:61717"/>
        <label>4</label>
    </ligand>
    <ligandPart>
        <name>Fe</name>
        <dbReference type="ChEBI" id="CHEBI:18248"/>
    </ligandPart>
</feature>
<keyword evidence="1" id="KW-0813">Transport</keyword>
<evidence type="ECO:0000313" key="10">
    <source>
        <dbReference type="EMBL" id="HEL65824.1"/>
    </source>
</evidence>
<accession>A0A7C2EA00</accession>
<evidence type="ECO:0000256" key="2">
    <source>
        <dbReference type="ARBA" id="ARBA00022617"/>
    </source>
</evidence>
<feature type="binding site" description="axial binding residue" evidence="7">
    <location>
        <position position="81"/>
    </location>
    <ligand>
        <name>heme c</name>
        <dbReference type="ChEBI" id="CHEBI:61717"/>
        <label>1</label>
    </ligand>
    <ligandPart>
        <name>Fe</name>
        <dbReference type="ChEBI" id="CHEBI:18248"/>
    </ligandPart>
</feature>
<evidence type="ECO:0000256" key="4">
    <source>
        <dbReference type="ARBA" id="ARBA00022729"/>
    </source>
</evidence>
<dbReference type="PRINTS" id="PR00609">
    <property type="entry name" value="CYTOCHROMEC3"/>
</dbReference>
<dbReference type="InterPro" id="IPR002322">
    <property type="entry name" value="Cyt_c_III"/>
</dbReference>
<keyword evidence="5" id="KW-0249">Electron transport</keyword>
<dbReference type="Pfam" id="PF02085">
    <property type="entry name" value="Cytochrom_CIII"/>
    <property type="match status" value="1"/>
</dbReference>
<feature type="binding site" description="axial binding residue" evidence="7">
    <location>
        <position position="69"/>
    </location>
    <ligand>
        <name>heme c</name>
        <dbReference type="ChEBI" id="CHEBI:61717"/>
        <label>2</label>
    </ligand>
    <ligandPart>
        <name>Fe</name>
        <dbReference type="ChEBI" id="CHEBI:18248"/>
    </ligandPart>
</feature>
<dbReference type="GO" id="GO:0009055">
    <property type="term" value="F:electron transfer activity"/>
    <property type="evidence" value="ECO:0007669"/>
    <property type="project" value="InterPro"/>
</dbReference>
<dbReference type="InterPro" id="IPR036280">
    <property type="entry name" value="Multihaem_cyt_sf"/>
</dbReference>
<gene>
    <name evidence="10" type="ORF">ENQ34_03970</name>
</gene>
<dbReference type="InterPro" id="IPR051829">
    <property type="entry name" value="Multiheme_Cytochr_ET"/>
</dbReference>
<dbReference type="AlphaFoldDB" id="A0A7C2EA00"/>
<feature type="binding site" description="axial binding residue" evidence="7">
    <location>
        <position position="141"/>
    </location>
    <ligand>
        <name>heme c</name>
        <dbReference type="ChEBI" id="CHEBI:61717"/>
        <label>1</label>
    </ligand>
    <ligandPart>
        <name>Fe</name>
        <dbReference type="ChEBI" id="CHEBI:18248"/>
    </ligandPart>
</feature>
<name>A0A7C2EA00_9THEO</name>
<evidence type="ECO:0000256" key="3">
    <source>
        <dbReference type="ARBA" id="ARBA00022723"/>
    </source>
</evidence>
<proteinExistence type="predicted"/>
<keyword evidence="2 7" id="KW-0349">Heme</keyword>
<reference evidence="10" key="1">
    <citation type="journal article" date="2020" name="mSystems">
        <title>Genome- and Community-Level Interaction Insights into Carbon Utilization and Element Cycling Functions of Hydrothermarchaeota in Hydrothermal Sediment.</title>
        <authorList>
            <person name="Zhou Z."/>
            <person name="Liu Y."/>
            <person name="Xu W."/>
            <person name="Pan J."/>
            <person name="Luo Z.H."/>
            <person name="Li M."/>
        </authorList>
    </citation>
    <scope>NUCLEOTIDE SEQUENCE [LARGE SCALE GENOMIC DNA]</scope>
    <source>
        <strain evidence="10">SpSt-300</strain>
    </source>
</reference>
<comment type="caution">
    <text evidence="10">The sequence shown here is derived from an EMBL/GenBank/DDBJ whole genome shotgun (WGS) entry which is preliminary data.</text>
</comment>
<dbReference type="EMBL" id="DSMU01000251">
    <property type="protein sequence ID" value="HEL65824.1"/>
    <property type="molecule type" value="Genomic_DNA"/>
</dbReference>
<feature type="binding site" description="axial binding residue" evidence="7">
    <location>
        <position position="72"/>
    </location>
    <ligand>
        <name>heme c</name>
        <dbReference type="ChEBI" id="CHEBI:61717"/>
        <label>1</label>
    </ligand>
    <ligandPart>
        <name>Fe</name>
        <dbReference type="ChEBI" id="CHEBI:18248"/>
    </ligandPart>
</feature>
<dbReference type="GO" id="GO:0020037">
    <property type="term" value="F:heme binding"/>
    <property type="evidence" value="ECO:0007669"/>
    <property type="project" value="InterPro"/>
</dbReference>
<feature type="binding site" description="axial binding residue" evidence="7">
    <location>
        <position position="122"/>
    </location>
    <ligand>
        <name>heme c</name>
        <dbReference type="ChEBI" id="CHEBI:61717"/>
        <label>1</label>
    </ligand>
    <ligandPart>
        <name>Fe</name>
        <dbReference type="ChEBI" id="CHEBI:18248"/>
    </ligandPart>
</feature>
<sequence>MRKKGLLFTGLCILCLALISLYGCAQKPYQTEGLAAGEATGGAVPGEKIKIAHAQVFGTLQRPPVIFDHGKHLQVAKEEGCTVCHPVDEENKVVFEFPKAGKSNRNPKLLRNDYHRECIGCHKKAIKEAKKSAPLACGECHVRGTEKVKTAAYPAVAFFQYHSAHILALKEEVESKKPEDTCRLCHHAYDPEKRKLVYKEQGKKGCTYCHGPFEETPLPSLSTEVSLTTEKGLTMRKVGHSLCLNCHLTYAKKGLKTAPVACSECHKR</sequence>
<organism evidence="10">
    <name type="scientific">Ammonifex degensii</name>
    <dbReference type="NCBI Taxonomy" id="42838"/>
    <lineage>
        <taxon>Bacteria</taxon>
        <taxon>Bacillati</taxon>
        <taxon>Bacillota</taxon>
        <taxon>Clostridia</taxon>
        <taxon>Thermoanaerobacterales</taxon>
        <taxon>Thermoanaerobacteraceae</taxon>
        <taxon>Ammonifex</taxon>
    </lineage>
</organism>
<protein>
    <recommendedName>
        <fullName evidence="9">Class III cytochrome C domain-containing protein</fullName>
    </recommendedName>
</protein>
<keyword evidence="6 7" id="KW-0408">Iron</keyword>
<evidence type="ECO:0000256" key="8">
    <source>
        <dbReference type="SAM" id="SignalP"/>
    </source>
</evidence>
<keyword evidence="3 7" id="KW-0479">Metal-binding</keyword>
<feature type="domain" description="Class III cytochrome C" evidence="9">
    <location>
        <begin position="55"/>
        <end position="141"/>
    </location>
</feature>
<feature type="binding site" description="axial binding residue" evidence="7">
    <location>
        <position position="121"/>
    </location>
    <ligand>
        <name>heme c</name>
        <dbReference type="ChEBI" id="CHEBI:61717"/>
        <label>1</label>
    </ligand>
    <ligandPart>
        <name>Fe</name>
        <dbReference type="ChEBI" id="CHEBI:18248"/>
    </ligandPart>
</feature>
<evidence type="ECO:0000259" key="9">
    <source>
        <dbReference type="Pfam" id="PF02085"/>
    </source>
</evidence>
<dbReference type="InterPro" id="IPR020942">
    <property type="entry name" value="Cyt_c_III_dom"/>
</dbReference>
<keyword evidence="4 8" id="KW-0732">Signal</keyword>
<feature type="binding site" description="axial binding residue" evidence="7">
    <location>
        <position position="140"/>
    </location>
    <ligand>
        <name>heme c</name>
        <dbReference type="ChEBI" id="CHEBI:61717"/>
        <label>1</label>
    </ligand>
    <ligandPart>
        <name>Fe</name>
        <dbReference type="ChEBI" id="CHEBI:18248"/>
    </ligandPart>
</feature>
<evidence type="ECO:0000256" key="6">
    <source>
        <dbReference type="ARBA" id="ARBA00023004"/>
    </source>
</evidence>
<dbReference type="PROSITE" id="PS51257">
    <property type="entry name" value="PROKAR_LIPOPROTEIN"/>
    <property type="match status" value="1"/>
</dbReference>
<dbReference type="Gene3D" id="3.90.10.10">
    <property type="entry name" value="Cytochrome C3"/>
    <property type="match status" value="2"/>
</dbReference>
<dbReference type="PANTHER" id="PTHR35038">
    <property type="entry name" value="DISSIMILATORY SULFITE REDUCTASE SIRA"/>
    <property type="match status" value="1"/>
</dbReference>
<feature type="signal peptide" evidence="8">
    <location>
        <begin position="1"/>
        <end position="25"/>
    </location>
</feature>
<feature type="binding site" description="covalent" evidence="7">
    <location>
        <position position="85"/>
    </location>
    <ligand>
        <name>heme c</name>
        <dbReference type="ChEBI" id="CHEBI:61717"/>
        <label>2</label>
    </ligand>
</feature>
<evidence type="ECO:0000256" key="7">
    <source>
        <dbReference type="PIRSR" id="PIRSR602322-1"/>
    </source>
</evidence>
<feature type="chain" id="PRO_5039173620" description="Class III cytochrome C domain-containing protein" evidence="8">
    <location>
        <begin position="26"/>
        <end position="268"/>
    </location>
</feature>
<feature type="binding site" description="axial binding residue" evidence="7">
    <location>
        <position position="84"/>
    </location>
    <ligand>
        <name>heme c</name>
        <dbReference type="ChEBI" id="CHEBI:61717"/>
        <label>1</label>
    </ligand>
    <ligandPart>
        <name>Fe</name>
        <dbReference type="ChEBI" id="CHEBI:18248"/>
    </ligandPart>
</feature>
<dbReference type="PANTHER" id="PTHR35038:SF10">
    <property type="entry name" value="HIGH-MOLECULAR-WEIGHT CYTOCHROME C"/>
    <property type="match status" value="1"/>
</dbReference>
<comment type="cofactor">
    <cofactor evidence="7">
        <name>heme c</name>
        <dbReference type="ChEBI" id="CHEBI:61717"/>
    </cofactor>
    <text evidence="7">Binds 4 heme c groups covalently per monomer.</text>
</comment>
<dbReference type="SUPFAM" id="SSF48695">
    <property type="entry name" value="Multiheme cytochromes"/>
    <property type="match status" value="1"/>
</dbReference>